<name>C4XRB0_SOLM1</name>
<dbReference type="CDD" id="cd05917">
    <property type="entry name" value="FACL_like_2"/>
    <property type="match status" value="1"/>
</dbReference>
<dbReference type="FunFam" id="3.40.50.12780:FF:000003">
    <property type="entry name" value="Long-chain-fatty-acid--CoA ligase FadD"/>
    <property type="match status" value="1"/>
</dbReference>
<dbReference type="OrthoDB" id="9801302at2"/>
<dbReference type="eggNOG" id="COG0318">
    <property type="taxonomic scope" value="Bacteria"/>
</dbReference>
<dbReference type="Pfam" id="PF00501">
    <property type="entry name" value="AMP-binding"/>
    <property type="match status" value="1"/>
</dbReference>
<dbReference type="PANTHER" id="PTHR43201:SF5">
    <property type="entry name" value="MEDIUM-CHAIN ACYL-COA LIGASE ACSF2, MITOCHONDRIAL"/>
    <property type="match status" value="1"/>
</dbReference>
<organism evidence="6 7">
    <name type="scientific">Solidesulfovibrio magneticus (strain ATCC 700980 / DSM 13731 / RS-1)</name>
    <name type="common">Desulfovibrio magneticus</name>
    <dbReference type="NCBI Taxonomy" id="573370"/>
    <lineage>
        <taxon>Bacteria</taxon>
        <taxon>Pseudomonadati</taxon>
        <taxon>Thermodesulfobacteriota</taxon>
        <taxon>Desulfovibrionia</taxon>
        <taxon>Desulfovibrionales</taxon>
        <taxon>Desulfovibrionaceae</taxon>
        <taxon>Solidesulfovibrio</taxon>
    </lineage>
</organism>
<dbReference type="InterPro" id="IPR025110">
    <property type="entry name" value="AMP-bd_C"/>
</dbReference>
<dbReference type="AlphaFoldDB" id="C4XRB0"/>
<dbReference type="HOGENOM" id="CLU_000022_59_7_7"/>
<evidence type="ECO:0000313" key="7">
    <source>
        <dbReference type="Proteomes" id="UP000009071"/>
    </source>
</evidence>
<dbReference type="SUPFAM" id="SSF56801">
    <property type="entry name" value="Acetyl-CoA synthetase-like"/>
    <property type="match status" value="1"/>
</dbReference>
<dbReference type="Proteomes" id="UP000009071">
    <property type="component" value="Chromosome"/>
</dbReference>
<dbReference type="InterPro" id="IPR000873">
    <property type="entry name" value="AMP-dep_synth/lig_dom"/>
</dbReference>
<dbReference type="Pfam" id="PF13193">
    <property type="entry name" value="AMP-binding_C"/>
    <property type="match status" value="1"/>
</dbReference>
<dbReference type="RefSeq" id="WP_015860650.1">
    <property type="nucleotide sequence ID" value="NC_012796.1"/>
</dbReference>
<dbReference type="InterPro" id="IPR020845">
    <property type="entry name" value="AMP-binding_CS"/>
</dbReference>
<evidence type="ECO:0000256" key="2">
    <source>
        <dbReference type="ARBA" id="ARBA00022598"/>
    </source>
</evidence>
<evidence type="ECO:0000313" key="6">
    <source>
        <dbReference type="EMBL" id="BAH75455.1"/>
    </source>
</evidence>
<dbReference type="EMBL" id="AP010904">
    <property type="protein sequence ID" value="BAH75455.1"/>
    <property type="molecule type" value="Genomic_DNA"/>
</dbReference>
<feature type="domain" description="AMP-dependent synthetase/ligase" evidence="4">
    <location>
        <begin position="17"/>
        <end position="406"/>
    </location>
</feature>
<dbReference type="STRING" id="573370.DMR_19640"/>
<dbReference type="InterPro" id="IPR045851">
    <property type="entry name" value="AMP-bd_C_sf"/>
</dbReference>
<keyword evidence="3" id="KW-0472">Membrane</keyword>
<dbReference type="KEGG" id="dma:DMR_19640"/>
<dbReference type="Gene3D" id="3.30.300.30">
    <property type="match status" value="1"/>
</dbReference>
<keyword evidence="7" id="KW-1185">Reference proteome</keyword>
<dbReference type="GO" id="GO:0031956">
    <property type="term" value="F:medium-chain fatty acid-CoA ligase activity"/>
    <property type="evidence" value="ECO:0007669"/>
    <property type="project" value="TreeGrafter"/>
</dbReference>
<feature type="transmembrane region" description="Helical" evidence="3">
    <location>
        <begin position="74"/>
        <end position="96"/>
    </location>
</feature>
<accession>C4XRB0</accession>
<reference evidence="6 7" key="1">
    <citation type="journal article" date="2009" name="Genome Res.">
        <title>Whole genome sequence of Desulfovibrio magneticus strain RS-1 revealed common gene clusters in magnetotactic bacteria.</title>
        <authorList>
            <person name="Nakazawa H."/>
            <person name="Arakaki A."/>
            <person name="Narita-Yamada S."/>
            <person name="Yashiro I."/>
            <person name="Jinno K."/>
            <person name="Aoki N."/>
            <person name="Tsuruyama A."/>
            <person name="Okamura Y."/>
            <person name="Tanikawa S."/>
            <person name="Fujita N."/>
            <person name="Takeyama H."/>
            <person name="Matsunaga T."/>
        </authorList>
    </citation>
    <scope>NUCLEOTIDE SEQUENCE [LARGE SCALE GENOMIC DNA]</scope>
    <source>
        <strain evidence="7">ATCC 700980 / DSM 13731 / RS-1</strain>
    </source>
</reference>
<dbReference type="GO" id="GO:0006631">
    <property type="term" value="P:fatty acid metabolic process"/>
    <property type="evidence" value="ECO:0007669"/>
    <property type="project" value="TreeGrafter"/>
</dbReference>
<dbReference type="PROSITE" id="PS00455">
    <property type="entry name" value="AMP_BINDING"/>
    <property type="match status" value="1"/>
</dbReference>
<keyword evidence="3" id="KW-0812">Transmembrane</keyword>
<gene>
    <name evidence="6" type="primary">fadD</name>
    <name evidence="6" type="ordered locus">DMR_19640</name>
</gene>
<feature type="domain" description="AMP-binding enzyme C-terminal" evidence="5">
    <location>
        <begin position="457"/>
        <end position="532"/>
    </location>
</feature>
<dbReference type="Gene3D" id="2.30.38.10">
    <property type="entry name" value="Luciferase, Domain 3"/>
    <property type="match status" value="1"/>
</dbReference>
<dbReference type="PANTHER" id="PTHR43201">
    <property type="entry name" value="ACYL-COA SYNTHETASE"/>
    <property type="match status" value="1"/>
</dbReference>
<dbReference type="Gene3D" id="3.40.50.980">
    <property type="match status" value="2"/>
</dbReference>
<evidence type="ECO:0000259" key="5">
    <source>
        <dbReference type="Pfam" id="PF13193"/>
    </source>
</evidence>
<feature type="transmembrane region" description="Helical" evidence="3">
    <location>
        <begin position="237"/>
        <end position="255"/>
    </location>
</feature>
<dbReference type="FunFam" id="3.30.300.30:FF:000008">
    <property type="entry name" value="2,3-dihydroxybenzoate-AMP ligase"/>
    <property type="match status" value="1"/>
</dbReference>
<evidence type="ECO:0000256" key="1">
    <source>
        <dbReference type="ARBA" id="ARBA00006432"/>
    </source>
</evidence>
<protein>
    <submittedName>
        <fullName evidence="6">Fatty-acid--CoA ligase</fullName>
    </submittedName>
</protein>
<sequence>MTFVPPLRDLTLGELLKETASKFPDQDAVVYVDRDYRLTWQQFDELTDELAKGLMALGIQKGEKVAVWATNVPFWVALMFATAKMGAVLLTVNTAYKRNELKYLLTNSDADNIFIINGFRDSDYIEILYDLAPELRNMQRGAIRSETFPHLKRVCFLGVEKHRGMYSIPEIIGLARTVTDEELKARQATFNCHDVVNMQYTSGTTGFPKGVMLSHHNILNNGYSIGQRQRFTNKDKLLIHVPLFHCFGCVLGVMACLNHGTTMVFTEVFDPVKSMMSIEQEKCTAVYGVPTMFIAMLEHPLFPKFDFSSLRTGIMAGSVCPVQTMRQVTEKMYMKQITSVYDLTESSPGMTQSDVDDPYHYRVESVGKAFPHVEVKVLDPETNEEVERGKQGEVCCRGYNAMKGYYKNPEATAKCIDADGWLHSGDLGVMDENGFVVITGRIKDMIIRGGENIYPREIEEFLYTMPGIADVQVAGVPSRKYGEEVGAFIILRKDVEMAPEDVKDFCRGQIAWHKIPKYIAFVEEFPLTTSGKVQKYKLRELAGKLFPEAMR</sequence>
<evidence type="ECO:0000259" key="4">
    <source>
        <dbReference type="Pfam" id="PF00501"/>
    </source>
</evidence>
<keyword evidence="3" id="KW-1133">Transmembrane helix</keyword>
<evidence type="ECO:0000256" key="3">
    <source>
        <dbReference type="SAM" id="Phobius"/>
    </source>
</evidence>
<proteinExistence type="inferred from homology"/>
<keyword evidence="2 6" id="KW-0436">Ligase</keyword>
<comment type="similarity">
    <text evidence="1">Belongs to the ATP-dependent AMP-binding enzyme family.</text>
</comment>